<name>A0A6S6SK88_9BACT</name>
<feature type="modified residue" description="4-aspartylphosphate" evidence="6">
    <location>
        <position position="64"/>
    </location>
</feature>
<accession>A0A6S6SK88</accession>
<protein>
    <submittedName>
        <fullName evidence="10">Regulator</fullName>
    </submittedName>
</protein>
<feature type="domain" description="Response regulatory" evidence="8">
    <location>
        <begin position="15"/>
        <end position="129"/>
    </location>
</feature>
<proteinExistence type="predicted"/>
<evidence type="ECO:0000256" key="4">
    <source>
        <dbReference type="ARBA" id="ARBA00023125"/>
    </source>
</evidence>
<dbReference type="InterPro" id="IPR001867">
    <property type="entry name" value="OmpR/PhoB-type_DNA-bd"/>
</dbReference>
<dbReference type="PROSITE" id="PS50110">
    <property type="entry name" value="RESPONSE_REGULATORY"/>
    <property type="match status" value="1"/>
</dbReference>
<keyword evidence="2" id="KW-0902">Two-component regulatory system</keyword>
<dbReference type="GO" id="GO:0032993">
    <property type="term" value="C:protein-DNA complex"/>
    <property type="evidence" value="ECO:0007669"/>
    <property type="project" value="TreeGrafter"/>
</dbReference>
<dbReference type="Pfam" id="PF00072">
    <property type="entry name" value="Response_reg"/>
    <property type="match status" value="1"/>
</dbReference>
<dbReference type="PROSITE" id="PS51755">
    <property type="entry name" value="OMPR_PHOB"/>
    <property type="match status" value="1"/>
</dbReference>
<evidence type="ECO:0000259" key="8">
    <source>
        <dbReference type="PROSITE" id="PS50110"/>
    </source>
</evidence>
<evidence type="ECO:0000256" key="3">
    <source>
        <dbReference type="ARBA" id="ARBA00023015"/>
    </source>
</evidence>
<dbReference type="GO" id="GO:0005829">
    <property type="term" value="C:cytosol"/>
    <property type="evidence" value="ECO:0007669"/>
    <property type="project" value="TreeGrafter"/>
</dbReference>
<evidence type="ECO:0000256" key="5">
    <source>
        <dbReference type="ARBA" id="ARBA00023163"/>
    </source>
</evidence>
<evidence type="ECO:0000259" key="9">
    <source>
        <dbReference type="PROSITE" id="PS51755"/>
    </source>
</evidence>
<gene>
    <name evidence="10" type="ORF">HELGO_WM3788</name>
</gene>
<keyword evidence="1 6" id="KW-0597">Phosphoprotein</keyword>
<keyword evidence="5" id="KW-0804">Transcription</keyword>
<organism evidence="10">
    <name type="scientific">uncultured Sulfurovum sp</name>
    <dbReference type="NCBI Taxonomy" id="269237"/>
    <lineage>
        <taxon>Bacteria</taxon>
        <taxon>Pseudomonadati</taxon>
        <taxon>Campylobacterota</taxon>
        <taxon>Epsilonproteobacteria</taxon>
        <taxon>Campylobacterales</taxon>
        <taxon>Sulfurovaceae</taxon>
        <taxon>Sulfurovum</taxon>
        <taxon>environmental samples</taxon>
    </lineage>
</organism>
<reference evidence="10" key="1">
    <citation type="submission" date="2020-01" db="EMBL/GenBank/DDBJ databases">
        <authorList>
            <person name="Meier V. D."/>
            <person name="Meier V D."/>
        </authorList>
    </citation>
    <scope>NUCLEOTIDE SEQUENCE</scope>
    <source>
        <strain evidence="10">HLG_WM_MAG_04</strain>
    </source>
</reference>
<dbReference type="GO" id="GO:0000976">
    <property type="term" value="F:transcription cis-regulatory region binding"/>
    <property type="evidence" value="ECO:0007669"/>
    <property type="project" value="TreeGrafter"/>
</dbReference>
<evidence type="ECO:0000256" key="2">
    <source>
        <dbReference type="ARBA" id="ARBA00023012"/>
    </source>
</evidence>
<dbReference type="AlphaFoldDB" id="A0A6S6SK88"/>
<dbReference type="Gene3D" id="3.40.50.2300">
    <property type="match status" value="1"/>
</dbReference>
<keyword evidence="3" id="KW-0805">Transcription regulation</keyword>
<dbReference type="CDD" id="cd00156">
    <property type="entry name" value="REC"/>
    <property type="match status" value="1"/>
</dbReference>
<dbReference type="InterPro" id="IPR036388">
    <property type="entry name" value="WH-like_DNA-bd_sf"/>
</dbReference>
<evidence type="ECO:0000256" key="1">
    <source>
        <dbReference type="ARBA" id="ARBA00022553"/>
    </source>
</evidence>
<dbReference type="SUPFAM" id="SSF46894">
    <property type="entry name" value="C-terminal effector domain of the bipartite response regulators"/>
    <property type="match status" value="1"/>
</dbReference>
<keyword evidence="4 7" id="KW-0238">DNA-binding</keyword>
<sequence>MIDHQAFAQKMHPYTVLYVEDDLEVRHYISEFLEHYCKKVYQSSSAEEGLALYHQHQPDILLLDINLGGMSGVELAQLIRKKDNQTRILIATAYTSKEFLLQAIELGLTRYLVKPLTNEDLVKAFEKCWDELTEENIIYLSKDCLYHKEKALLLHGTQETKLRHKEVIILEYFLAHEAKVIRYEEIEHNIWENESMSRDAIRSQIRNIRQKIKTNLFENISGLGYRFQRSEKA</sequence>
<feature type="domain" description="OmpR/PhoB-type" evidence="9">
    <location>
        <begin position="135"/>
        <end position="229"/>
    </location>
</feature>
<evidence type="ECO:0000256" key="7">
    <source>
        <dbReference type="PROSITE-ProRule" id="PRU01091"/>
    </source>
</evidence>
<evidence type="ECO:0000313" key="10">
    <source>
        <dbReference type="EMBL" id="CAA6807749.1"/>
    </source>
</evidence>
<dbReference type="CDD" id="cd00383">
    <property type="entry name" value="trans_reg_C"/>
    <property type="match status" value="1"/>
</dbReference>
<dbReference type="InterPro" id="IPR011006">
    <property type="entry name" value="CheY-like_superfamily"/>
</dbReference>
<dbReference type="InterPro" id="IPR001789">
    <property type="entry name" value="Sig_transdc_resp-reg_receiver"/>
</dbReference>
<dbReference type="PANTHER" id="PTHR48111:SF1">
    <property type="entry name" value="TWO-COMPONENT RESPONSE REGULATOR ORR33"/>
    <property type="match status" value="1"/>
</dbReference>
<dbReference type="Gene3D" id="1.10.10.10">
    <property type="entry name" value="Winged helix-like DNA-binding domain superfamily/Winged helix DNA-binding domain"/>
    <property type="match status" value="1"/>
</dbReference>
<dbReference type="PANTHER" id="PTHR48111">
    <property type="entry name" value="REGULATOR OF RPOS"/>
    <property type="match status" value="1"/>
</dbReference>
<dbReference type="GO" id="GO:0000156">
    <property type="term" value="F:phosphorelay response regulator activity"/>
    <property type="evidence" value="ECO:0007669"/>
    <property type="project" value="TreeGrafter"/>
</dbReference>
<evidence type="ECO:0000256" key="6">
    <source>
        <dbReference type="PROSITE-ProRule" id="PRU00169"/>
    </source>
</evidence>
<dbReference type="InterPro" id="IPR039420">
    <property type="entry name" value="WalR-like"/>
</dbReference>
<dbReference type="SUPFAM" id="SSF52172">
    <property type="entry name" value="CheY-like"/>
    <property type="match status" value="1"/>
</dbReference>
<dbReference type="GO" id="GO:0006355">
    <property type="term" value="P:regulation of DNA-templated transcription"/>
    <property type="evidence" value="ECO:0007669"/>
    <property type="project" value="InterPro"/>
</dbReference>
<dbReference type="Pfam" id="PF00486">
    <property type="entry name" value="Trans_reg_C"/>
    <property type="match status" value="1"/>
</dbReference>
<dbReference type="SMART" id="SM00448">
    <property type="entry name" value="REC"/>
    <property type="match status" value="1"/>
</dbReference>
<dbReference type="EMBL" id="CACVAX010000018">
    <property type="protein sequence ID" value="CAA6807749.1"/>
    <property type="molecule type" value="Genomic_DNA"/>
</dbReference>
<dbReference type="InterPro" id="IPR016032">
    <property type="entry name" value="Sig_transdc_resp-reg_C-effctor"/>
</dbReference>
<feature type="DNA-binding region" description="OmpR/PhoB-type" evidence="7">
    <location>
        <begin position="135"/>
        <end position="229"/>
    </location>
</feature>
<dbReference type="SMART" id="SM00862">
    <property type="entry name" value="Trans_reg_C"/>
    <property type="match status" value="1"/>
</dbReference>